<organism evidence="10 12">
    <name type="scientific">Bursaphelenchus xylophilus</name>
    <name type="common">Pinewood nematode worm</name>
    <name type="synonym">Aphelenchoides xylophilus</name>
    <dbReference type="NCBI Taxonomy" id="6326"/>
    <lineage>
        <taxon>Eukaryota</taxon>
        <taxon>Metazoa</taxon>
        <taxon>Ecdysozoa</taxon>
        <taxon>Nematoda</taxon>
        <taxon>Chromadorea</taxon>
        <taxon>Rhabditida</taxon>
        <taxon>Tylenchina</taxon>
        <taxon>Tylenchomorpha</taxon>
        <taxon>Aphelenchoidea</taxon>
        <taxon>Aphelenchoididae</taxon>
        <taxon>Bursaphelenchus</taxon>
    </lineage>
</organism>
<dbReference type="EMBL" id="CAJFCV020000002">
    <property type="protein sequence ID" value="CAG9095752.1"/>
    <property type="molecule type" value="Genomic_DNA"/>
</dbReference>
<evidence type="ECO:0000313" key="12">
    <source>
        <dbReference type="WBParaSite" id="BXY_0255900.1"/>
    </source>
</evidence>
<dbReference type="SUPFAM" id="SSF81321">
    <property type="entry name" value="Family A G protein-coupled receptor-like"/>
    <property type="match status" value="1"/>
</dbReference>
<protein>
    <submittedName>
        <fullName evidence="8">(pine wood nematode) hypothetical protein</fullName>
    </submittedName>
</protein>
<dbReference type="WBParaSite" id="BXY_0255900.1">
    <property type="protein sequence ID" value="BXY_0255900.1"/>
    <property type="gene ID" value="BXY_0255900"/>
</dbReference>
<dbReference type="Pfam" id="PF10317">
    <property type="entry name" value="7TM_GPCR_Srd"/>
    <property type="match status" value="1"/>
</dbReference>
<proteinExistence type="inferred from homology"/>
<dbReference type="Proteomes" id="UP000582659">
    <property type="component" value="Unassembled WGS sequence"/>
</dbReference>
<feature type="transmembrane region" description="Helical" evidence="7">
    <location>
        <begin position="122"/>
        <end position="141"/>
    </location>
</feature>
<evidence type="ECO:0000313" key="8">
    <source>
        <dbReference type="EMBL" id="CAD5214813.1"/>
    </source>
</evidence>
<feature type="transmembrane region" description="Helical" evidence="7">
    <location>
        <begin position="221"/>
        <end position="247"/>
    </location>
</feature>
<keyword evidence="3 7" id="KW-0812">Transmembrane</keyword>
<keyword evidence="11" id="KW-1185">Reference proteome</keyword>
<dbReference type="PANTHER" id="PTHR22945:SF40">
    <property type="entry name" value="SERPENTINE RECEPTOR, CLASS D (DELTA)-RELATED"/>
    <property type="match status" value="1"/>
</dbReference>
<evidence type="ECO:0000256" key="6">
    <source>
        <dbReference type="SAM" id="MobiDB-lite"/>
    </source>
</evidence>
<evidence type="ECO:0000256" key="1">
    <source>
        <dbReference type="ARBA" id="ARBA00004141"/>
    </source>
</evidence>
<evidence type="ECO:0000313" key="11">
    <source>
        <dbReference type="Proteomes" id="UP000659654"/>
    </source>
</evidence>
<feature type="transmembrane region" description="Helical" evidence="7">
    <location>
        <begin position="42"/>
        <end position="61"/>
    </location>
</feature>
<evidence type="ECO:0000256" key="4">
    <source>
        <dbReference type="ARBA" id="ARBA00022989"/>
    </source>
</evidence>
<evidence type="ECO:0000256" key="7">
    <source>
        <dbReference type="SAM" id="Phobius"/>
    </source>
</evidence>
<dbReference type="InterPro" id="IPR050920">
    <property type="entry name" value="Nematode_rcpt-like_delta"/>
</dbReference>
<dbReference type="eggNOG" id="ENOG502SX90">
    <property type="taxonomic scope" value="Eukaryota"/>
</dbReference>
<comment type="similarity">
    <text evidence="2">Belongs to the nematode receptor-like protein srd family.</text>
</comment>
<gene>
    <name evidence="8" type="ORF">BXYJ_LOCUS3717</name>
</gene>
<reference evidence="9" key="2">
    <citation type="submission" date="2020-08" db="EMBL/GenBank/DDBJ databases">
        <authorList>
            <person name="Kikuchi T."/>
        </authorList>
    </citation>
    <scope>NUCLEOTIDE SEQUENCE</scope>
    <source>
        <strain evidence="8">Ka4C1</strain>
    </source>
</reference>
<evidence type="ECO:0000313" key="10">
    <source>
        <dbReference type="Proteomes" id="UP000095284"/>
    </source>
</evidence>
<dbReference type="PANTHER" id="PTHR22945">
    <property type="entry name" value="SERPENTINE RECEPTOR, CLASS D DELTA"/>
    <property type="match status" value="1"/>
</dbReference>
<dbReference type="SMR" id="A0A1I7RPB8"/>
<dbReference type="Proteomes" id="UP000095284">
    <property type="component" value="Unplaced"/>
</dbReference>
<keyword evidence="4 7" id="KW-1133">Transmembrane helix</keyword>
<evidence type="ECO:0000256" key="5">
    <source>
        <dbReference type="ARBA" id="ARBA00023136"/>
    </source>
</evidence>
<dbReference type="OrthoDB" id="5841089at2759"/>
<sequence length="360" mass="41192">MMELHFEPTPENPYAWDYLDNETGIPDRPYDELGILSPVLRASYHLAFFTGGALSLSMLYLVLYRTSGHLKNYGRMLMLCSITDLSYWLMDNMLQLKARLQDGVFMAKFEGPAMYFSYNNQAVAMACYVATLAWIHSILPAQYYFRYYAVTRSQPLSGLQTASIYILSLLLALPLGFIAYPGYSRSATSRPGFNYGTLWYREVPLPKVLYADIRDIYQQLYFFYANLFVTASYLLSLYFAYKTVLFLKQNSSMYSERTKSMQNQLARALFFQTLLPIFVSIGPILFICVPSFFYMNTGKSALIFMNMTSWIPVFNPLLTIIAIVPYRRAVLECFGRGKVHTSSAGKESSNKGDGTLEMMM</sequence>
<dbReference type="InterPro" id="IPR019421">
    <property type="entry name" value="7TM_GPCR_serpentine_rcpt_Srd"/>
</dbReference>
<dbReference type="GO" id="GO:0016020">
    <property type="term" value="C:membrane"/>
    <property type="evidence" value="ECO:0007669"/>
    <property type="project" value="UniProtKB-SubCell"/>
</dbReference>
<dbReference type="Proteomes" id="UP000659654">
    <property type="component" value="Unassembled WGS sequence"/>
</dbReference>
<dbReference type="EMBL" id="CAJFDI010000002">
    <property type="protein sequence ID" value="CAD5214813.1"/>
    <property type="molecule type" value="Genomic_DNA"/>
</dbReference>
<feature type="region of interest" description="Disordered" evidence="6">
    <location>
        <begin position="340"/>
        <end position="360"/>
    </location>
</feature>
<keyword evidence="5 7" id="KW-0472">Membrane</keyword>
<evidence type="ECO:0000256" key="3">
    <source>
        <dbReference type="ARBA" id="ARBA00022692"/>
    </source>
</evidence>
<name>A0A1I7RPB8_BURXY</name>
<feature type="transmembrane region" description="Helical" evidence="7">
    <location>
        <begin position="301"/>
        <end position="326"/>
    </location>
</feature>
<reference evidence="12" key="1">
    <citation type="submission" date="2016-11" db="UniProtKB">
        <authorList>
            <consortium name="WormBaseParasite"/>
        </authorList>
    </citation>
    <scope>IDENTIFICATION</scope>
</reference>
<feature type="transmembrane region" description="Helical" evidence="7">
    <location>
        <begin position="162"/>
        <end position="183"/>
    </location>
</feature>
<dbReference type="AlphaFoldDB" id="A0A1I7RPB8"/>
<feature type="transmembrane region" description="Helical" evidence="7">
    <location>
        <begin position="268"/>
        <end position="295"/>
    </location>
</feature>
<evidence type="ECO:0000256" key="2">
    <source>
        <dbReference type="ARBA" id="ARBA00009166"/>
    </source>
</evidence>
<evidence type="ECO:0000313" key="9">
    <source>
        <dbReference type="EMBL" id="CAG9095752.1"/>
    </source>
</evidence>
<comment type="subcellular location">
    <subcellularLocation>
        <location evidence="1">Membrane</location>
        <topology evidence="1">Multi-pass membrane protein</topology>
    </subcellularLocation>
</comment>
<accession>A0A1I7RPB8</accession>